<dbReference type="PANTHER" id="PTHR33931:SF2">
    <property type="entry name" value="HOLIN-LIKE PROTEIN CIDA"/>
    <property type="match status" value="1"/>
</dbReference>
<keyword evidence="7" id="KW-0378">Hydrolase</keyword>
<feature type="transmembrane region" description="Helical" evidence="6">
    <location>
        <begin position="54"/>
        <end position="73"/>
    </location>
</feature>
<evidence type="ECO:0000313" key="7">
    <source>
        <dbReference type="EMBL" id="PVX31529.1"/>
    </source>
</evidence>
<keyword evidence="3 6" id="KW-0812">Transmembrane</keyword>
<dbReference type="Pfam" id="PF03788">
    <property type="entry name" value="LrgA"/>
    <property type="match status" value="1"/>
</dbReference>
<proteinExistence type="predicted"/>
<dbReference type="PANTHER" id="PTHR33931">
    <property type="entry name" value="HOLIN-LIKE PROTEIN CIDA-RELATED"/>
    <property type="match status" value="1"/>
</dbReference>
<reference evidence="7 8" key="1">
    <citation type="submission" date="2018-05" db="EMBL/GenBank/DDBJ databases">
        <title>Description of Sphingomonas pokkalii sp nov, isolated from the rhizosphere of saline tolerant pokkali rice and its draft genome analysis.</title>
        <authorList>
            <person name="Menon R."/>
            <person name="Kumari S."/>
            <person name="Rameshkumar N."/>
        </authorList>
    </citation>
    <scope>NUCLEOTIDE SEQUENCE [LARGE SCALE GENOMIC DNA]</scope>
    <source>
        <strain evidence="7 8">L3B27</strain>
    </source>
</reference>
<evidence type="ECO:0000256" key="5">
    <source>
        <dbReference type="ARBA" id="ARBA00023136"/>
    </source>
</evidence>
<dbReference type="AlphaFoldDB" id="A0A2U0SJM1"/>
<sequence>MIAAIATLLLCQLLGEGIHLLTGLPLPGAVIGMFLLLGWLLLRPGERPTLVQVSAWLTAHLSVMFVPAAVGLIEEGPVLAKNGVAIVLATLVSTLLTMVVTALVFHWALTRAERKA</sequence>
<evidence type="ECO:0000256" key="2">
    <source>
        <dbReference type="ARBA" id="ARBA00022475"/>
    </source>
</evidence>
<dbReference type="InterPro" id="IPR005538">
    <property type="entry name" value="LrgA/CidA"/>
</dbReference>
<evidence type="ECO:0000256" key="3">
    <source>
        <dbReference type="ARBA" id="ARBA00022692"/>
    </source>
</evidence>
<gene>
    <name evidence="7" type="ORF">DD559_13560</name>
</gene>
<organism evidence="7 8">
    <name type="scientific">Sphingomonas pokkalii</name>
    <dbReference type="NCBI Taxonomy" id="2175090"/>
    <lineage>
        <taxon>Bacteria</taxon>
        <taxon>Pseudomonadati</taxon>
        <taxon>Pseudomonadota</taxon>
        <taxon>Alphaproteobacteria</taxon>
        <taxon>Sphingomonadales</taxon>
        <taxon>Sphingomonadaceae</taxon>
        <taxon>Sphingomonas</taxon>
    </lineage>
</organism>
<keyword evidence="5 6" id="KW-0472">Membrane</keyword>
<dbReference type="GO" id="GO:0016787">
    <property type="term" value="F:hydrolase activity"/>
    <property type="evidence" value="ECO:0007669"/>
    <property type="project" value="UniProtKB-KW"/>
</dbReference>
<dbReference type="Proteomes" id="UP000245890">
    <property type="component" value="Unassembled WGS sequence"/>
</dbReference>
<feature type="transmembrane region" description="Helical" evidence="6">
    <location>
        <begin position="85"/>
        <end position="109"/>
    </location>
</feature>
<name>A0A2U0SJM1_9SPHN</name>
<keyword evidence="8" id="KW-1185">Reference proteome</keyword>
<dbReference type="EMBL" id="QENQ01000001">
    <property type="protein sequence ID" value="PVX31529.1"/>
    <property type="molecule type" value="Genomic_DNA"/>
</dbReference>
<feature type="transmembrane region" description="Helical" evidence="6">
    <location>
        <begin position="25"/>
        <end position="42"/>
    </location>
</feature>
<comment type="caution">
    <text evidence="7">The sequence shown here is derived from an EMBL/GenBank/DDBJ whole genome shotgun (WGS) entry which is preliminary data.</text>
</comment>
<dbReference type="RefSeq" id="WP_116470911.1">
    <property type="nucleotide sequence ID" value="NZ_QENQ01000001.1"/>
</dbReference>
<keyword evidence="2" id="KW-1003">Cell membrane</keyword>
<evidence type="ECO:0000256" key="4">
    <source>
        <dbReference type="ARBA" id="ARBA00022989"/>
    </source>
</evidence>
<evidence type="ECO:0000256" key="6">
    <source>
        <dbReference type="SAM" id="Phobius"/>
    </source>
</evidence>
<evidence type="ECO:0000313" key="8">
    <source>
        <dbReference type="Proteomes" id="UP000245890"/>
    </source>
</evidence>
<protein>
    <submittedName>
        <fullName evidence="7">Murein hydrolase transporter LrgA</fullName>
    </submittedName>
</protein>
<comment type="subcellular location">
    <subcellularLocation>
        <location evidence="1">Cell membrane</location>
        <topology evidence="1">Multi-pass membrane protein</topology>
    </subcellularLocation>
</comment>
<dbReference type="OrthoDB" id="385012at2"/>
<evidence type="ECO:0000256" key="1">
    <source>
        <dbReference type="ARBA" id="ARBA00004651"/>
    </source>
</evidence>
<dbReference type="GO" id="GO:0005886">
    <property type="term" value="C:plasma membrane"/>
    <property type="evidence" value="ECO:0007669"/>
    <property type="project" value="UniProtKB-SubCell"/>
</dbReference>
<accession>A0A2U0SJM1</accession>
<keyword evidence="4 6" id="KW-1133">Transmembrane helix</keyword>